<gene>
    <name evidence="1" type="primary">ORF146070</name>
</gene>
<protein>
    <submittedName>
        <fullName evidence="1">Uncharacterized protein</fullName>
    </submittedName>
</protein>
<dbReference type="EMBL" id="HACG01038198">
    <property type="protein sequence ID" value="CEK85063.1"/>
    <property type="molecule type" value="Transcribed_RNA"/>
</dbReference>
<sequence length="66" mass="7634">MLQLIQKLYDVYDNCHIILSLQISQTTTHSNIDNVNIVICQINEFLEDITWCGEAVRLGFLGQHAW</sequence>
<organism evidence="1">
    <name type="scientific">Arion vulgaris</name>
    <dbReference type="NCBI Taxonomy" id="1028688"/>
    <lineage>
        <taxon>Eukaryota</taxon>
        <taxon>Metazoa</taxon>
        <taxon>Spiralia</taxon>
        <taxon>Lophotrochozoa</taxon>
        <taxon>Mollusca</taxon>
        <taxon>Gastropoda</taxon>
        <taxon>Heterobranchia</taxon>
        <taxon>Euthyneura</taxon>
        <taxon>Panpulmonata</taxon>
        <taxon>Eupulmonata</taxon>
        <taxon>Stylommatophora</taxon>
        <taxon>Helicina</taxon>
        <taxon>Arionoidea</taxon>
        <taxon>Arionidae</taxon>
        <taxon>Arion</taxon>
    </lineage>
</organism>
<accession>A0A0B7AW62</accession>
<dbReference type="AlphaFoldDB" id="A0A0B7AW62"/>
<evidence type="ECO:0000313" key="1">
    <source>
        <dbReference type="EMBL" id="CEK85063.1"/>
    </source>
</evidence>
<proteinExistence type="predicted"/>
<name>A0A0B7AW62_9EUPU</name>
<reference evidence="1" key="1">
    <citation type="submission" date="2014-12" db="EMBL/GenBank/DDBJ databases">
        <title>Insight into the proteome of Arion vulgaris.</title>
        <authorList>
            <person name="Aradska J."/>
            <person name="Bulat T."/>
            <person name="Smidak R."/>
            <person name="Sarate P."/>
            <person name="Gangsoo J."/>
            <person name="Sialana F."/>
            <person name="Bilban M."/>
            <person name="Lubec G."/>
        </authorList>
    </citation>
    <scope>NUCLEOTIDE SEQUENCE</scope>
    <source>
        <tissue evidence="1">Skin</tissue>
    </source>
</reference>